<evidence type="ECO:0000256" key="1">
    <source>
        <dbReference type="SAM" id="MobiDB-lite"/>
    </source>
</evidence>
<name>A0A370TXD6_9HELO</name>
<keyword evidence="3" id="KW-1185">Reference proteome</keyword>
<feature type="region of interest" description="Disordered" evidence="1">
    <location>
        <begin position="227"/>
        <end position="269"/>
    </location>
</feature>
<protein>
    <submittedName>
        <fullName evidence="2">Uncharacterized protein</fullName>
    </submittedName>
</protein>
<comment type="caution">
    <text evidence="2">The sequence shown here is derived from an EMBL/GenBank/DDBJ whole genome shotgun (WGS) entry which is preliminary data.</text>
</comment>
<proteinExistence type="predicted"/>
<accession>A0A370TXD6</accession>
<reference evidence="2 3" key="1">
    <citation type="journal article" date="2018" name="IMA Fungus">
        <title>IMA Genome-F 9: Draft genome sequence of Annulohypoxylon stygium, Aspergillus mulundensis, Berkeleyomyces basicola (syn. Thielaviopsis basicola), Ceratocystis smalleyi, two Cercospora beticola strains, Coleophoma cylindrospora, Fusarium fracticaudum, Phialophora cf. hyalina, and Morchella septimelata.</title>
        <authorList>
            <person name="Wingfield B.D."/>
            <person name="Bills G.F."/>
            <person name="Dong Y."/>
            <person name="Huang W."/>
            <person name="Nel W.J."/>
            <person name="Swalarsk-Parry B.S."/>
            <person name="Vaghefi N."/>
            <person name="Wilken P.M."/>
            <person name="An Z."/>
            <person name="de Beer Z.W."/>
            <person name="De Vos L."/>
            <person name="Chen L."/>
            <person name="Duong T.A."/>
            <person name="Gao Y."/>
            <person name="Hammerbacher A."/>
            <person name="Kikkert J.R."/>
            <person name="Li Y."/>
            <person name="Li H."/>
            <person name="Li K."/>
            <person name="Li Q."/>
            <person name="Liu X."/>
            <person name="Ma X."/>
            <person name="Naidoo K."/>
            <person name="Pethybridge S.J."/>
            <person name="Sun J."/>
            <person name="Steenkamp E.T."/>
            <person name="van der Nest M.A."/>
            <person name="van Wyk S."/>
            <person name="Wingfield M.J."/>
            <person name="Xiong C."/>
            <person name="Yue Q."/>
            <person name="Zhang X."/>
        </authorList>
    </citation>
    <scope>NUCLEOTIDE SEQUENCE [LARGE SCALE GENOMIC DNA]</scope>
    <source>
        <strain evidence="2 3">BP 5553</strain>
    </source>
</reference>
<evidence type="ECO:0000313" key="3">
    <source>
        <dbReference type="Proteomes" id="UP000254866"/>
    </source>
</evidence>
<dbReference type="RefSeq" id="XP_031872847.1">
    <property type="nucleotide sequence ID" value="XM_032008793.1"/>
</dbReference>
<feature type="compositionally biased region" description="Basic and acidic residues" evidence="1">
    <location>
        <begin position="227"/>
        <end position="244"/>
    </location>
</feature>
<organism evidence="2 3">
    <name type="scientific">Venustampulla echinocandica</name>
    <dbReference type="NCBI Taxonomy" id="2656787"/>
    <lineage>
        <taxon>Eukaryota</taxon>
        <taxon>Fungi</taxon>
        <taxon>Dikarya</taxon>
        <taxon>Ascomycota</taxon>
        <taxon>Pezizomycotina</taxon>
        <taxon>Leotiomycetes</taxon>
        <taxon>Helotiales</taxon>
        <taxon>Pleuroascaceae</taxon>
        <taxon>Venustampulla</taxon>
    </lineage>
</organism>
<dbReference type="Proteomes" id="UP000254866">
    <property type="component" value="Unassembled WGS sequence"/>
</dbReference>
<dbReference type="AlphaFoldDB" id="A0A370TXD6"/>
<evidence type="ECO:0000313" key="2">
    <source>
        <dbReference type="EMBL" id="RDL40191.1"/>
    </source>
</evidence>
<feature type="compositionally biased region" description="Basic and acidic residues" evidence="1">
    <location>
        <begin position="61"/>
        <end position="78"/>
    </location>
</feature>
<dbReference type="GeneID" id="43593019"/>
<sequence length="269" mass="30615">MAPFLLQAIMQEGGNKSDQLDQMSTSLTSMSLDPPTTSPDQNMEYVTSDDEDGAYIPPRESSSREPSPDLSEEFRVDSSEPSTIFNDMGKIDRANIVEGKRKPKSHEDGLVEGLGGVRIDMEVDEKKEKQALELAAYNRWAHRDGRYLHMKPIQRQKFEDHLVALEKDPMSLTGTQRRWMEHHKLLELSSIRRRERERFLPTSLITDSKNDRSNAGIKKNRCRITKRDRMRLTQEASNRKKEANGGDEDMANDSPIVPVPVSAMDTNDA</sequence>
<dbReference type="EMBL" id="NPIC01000001">
    <property type="protein sequence ID" value="RDL40191.1"/>
    <property type="molecule type" value="Genomic_DNA"/>
</dbReference>
<feature type="compositionally biased region" description="Polar residues" evidence="1">
    <location>
        <begin position="14"/>
        <end position="45"/>
    </location>
</feature>
<gene>
    <name evidence="2" type="ORF">BP5553_00170</name>
</gene>
<feature type="region of interest" description="Disordered" evidence="1">
    <location>
        <begin position="13"/>
        <end position="82"/>
    </location>
</feature>